<dbReference type="PANTHER" id="PTHR11994">
    <property type="entry name" value="60S RIBOSOMAL PROTEIN L11-RELATED"/>
    <property type="match status" value="1"/>
</dbReference>
<evidence type="ECO:0000256" key="2">
    <source>
        <dbReference type="ARBA" id="ARBA00022980"/>
    </source>
</evidence>
<name>A0A455RED2_9EUKA</name>
<geneLocation type="mitochondrion" evidence="5"/>
<reference evidence="5" key="1">
    <citation type="journal article" date="2019" name="Sci. Rep.">
        <title>Horizontally-acquired genetic elements in the mitochondrial genome of a centrohelid Marophrys sp. SRT127.</title>
        <authorList>
            <person name="Nishimura Y."/>
            <person name="Shiratori T."/>
            <person name="Ishida K."/>
            <person name="Hashimoto T."/>
            <person name="Ohkuma M."/>
            <person name="Inagaki Y."/>
        </authorList>
    </citation>
    <scope>NUCLEOTIDE SEQUENCE</scope>
    <source>
        <strain evidence="5">SRT127</strain>
    </source>
</reference>
<evidence type="ECO:0000259" key="4">
    <source>
        <dbReference type="Pfam" id="PF00281"/>
    </source>
</evidence>
<dbReference type="GO" id="GO:0003735">
    <property type="term" value="F:structural constituent of ribosome"/>
    <property type="evidence" value="ECO:0007669"/>
    <property type="project" value="InterPro"/>
</dbReference>
<evidence type="ECO:0000256" key="1">
    <source>
        <dbReference type="ARBA" id="ARBA00008553"/>
    </source>
</evidence>
<keyword evidence="5" id="KW-0496">Mitochondrion</keyword>
<keyword evidence="3" id="KW-0687">Ribonucleoprotein</keyword>
<dbReference type="Gene3D" id="3.30.1440.10">
    <property type="match status" value="1"/>
</dbReference>
<organism evidence="5">
    <name type="scientific">Marophrys sp. SRT127</name>
    <dbReference type="NCBI Taxonomy" id="2488311"/>
    <lineage>
        <taxon>Eukaryota</taxon>
        <taxon>Haptista</taxon>
        <taxon>Centroplasthelida</taxon>
        <taxon>Panacanthocystida</taxon>
        <taxon>Acanthocystida</taxon>
        <taxon>Marophrys</taxon>
    </lineage>
</organism>
<evidence type="ECO:0000256" key="3">
    <source>
        <dbReference type="ARBA" id="ARBA00023274"/>
    </source>
</evidence>
<dbReference type="EMBL" id="AP019310">
    <property type="protein sequence ID" value="BBH42935.1"/>
    <property type="molecule type" value="Genomic_DNA"/>
</dbReference>
<protein>
    <submittedName>
        <fullName evidence="5">50S ribosomal protein L5</fullName>
    </submittedName>
</protein>
<accession>A0A455RED2</accession>
<dbReference type="SUPFAM" id="SSF55282">
    <property type="entry name" value="RL5-like"/>
    <property type="match status" value="1"/>
</dbReference>
<dbReference type="AlphaFoldDB" id="A0A455RED2"/>
<feature type="domain" description="Large ribosomal subunit protein uL5 N-terminal" evidence="4">
    <location>
        <begin position="40"/>
        <end position="97"/>
    </location>
</feature>
<dbReference type="GO" id="GO:1990904">
    <property type="term" value="C:ribonucleoprotein complex"/>
    <property type="evidence" value="ECO:0007669"/>
    <property type="project" value="UniProtKB-KW"/>
</dbReference>
<dbReference type="GO" id="GO:0006412">
    <property type="term" value="P:translation"/>
    <property type="evidence" value="ECO:0007669"/>
    <property type="project" value="InterPro"/>
</dbReference>
<dbReference type="GO" id="GO:0005840">
    <property type="term" value="C:ribosome"/>
    <property type="evidence" value="ECO:0007669"/>
    <property type="project" value="UniProtKB-KW"/>
</dbReference>
<gene>
    <name evidence="5" type="primary">rpl5</name>
</gene>
<dbReference type="InterPro" id="IPR031310">
    <property type="entry name" value="Ribosomal_uL5_N"/>
</dbReference>
<dbReference type="InterPro" id="IPR002132">
    <property type="entry name" value="Ribosomal_uL5"/>
</dbReference>
<keyword evidence="2 5" id="KW-0689">Ribosomal protein</keyword>
<proteinExistence type="inferred from homology"/>
<dbReference type="Pfam" id="PF00281">
    <property type="entry name" value="Ribosomal_L5"/>
    <property type="match status" value="1"/>
</dbReference>
<sequence>MPPVGKTEKHQRMHLVRINLEKSFDYILRHDTVCKNNFINVMQTPRVQNLSFNIGVGDKAVTDRKQVIPALFALELVTGQRPNITRARKSIDKFGLRRQMPIGAKVTSRGKNMYSFLGECINPVTKMPILTSGYLRNFFGTGVNEGGAKRGGGGDDLGCESAPGLITENAWQTHAPDSLPNATVCVGNETQSLLSLTKFGRVVWAQHHGSENKLKGKKSLCAPDYVMDSGAEHGNTGSVTVGIPDLFVFKSVERQYSKFDTLYGADLTVRILNLSPLGWTPLQHLDGSHAPWTTFPVCQPIGDEKLQILLRQEASVLIHGHIRKKVSSSWNNLLSGIALHTWGANLPPKKAQKNNPS</sequence>
<comment type="similarity">
    <text evidence="1">Belongs to the universal ribosomal protein uL5 family.</text>
</comment>
<evidence type="ECO:0000313" key="5">
    <source>
        <dbReference type="EMBL" id="BBH42935.1"/>
    </source>
</evidence>
<dbReference type="InterPro" id="IPR022803">
    <property type="entry name" value="Ribosomal_uL5_dom_sf"/>
</dbReference>